<feature type="non-terminal residue" evidence="1">
    <location>
        <position position="73"/>
    </location>
</feature>
<dbReference type="EMBL" id="BKCJ011425878">
    <property type="protein sequence ID" value="GFD32567.1"/>
    <property type="molecule type" value="Genomic_DNA"/>
</dbReference>
<accession>A0A699VBP1</accession>
<protein>
    <submittedName>
        <fullName evidence="1">Putative ribonuclease H-like domain-containing protein</fullName>
    </submittedName>
</protein>
<name>A0A699VBP1_TANCI</name>
<gene>
    <name evidence="1" type="ORF">Tci_904536</name>
</gene>
<proteinExistence type="predicted"/>
<reference evidence="1" key="1">
    <citation type="journal article" date="2019" name="Sci. Rep.">
        <title>Draft genome of Tanacetum cinerariifolium, the natural source of mosquito coil.</title>
        <authorList>
            <person name="Yamashiro T."/>
            <person name="Shiraishi A."/>
            <person name="Satake H."/>
            <person name="Nakayama K."/>
        </authorList>
    </citation>
    <scope>NUCLEOTIDE SEQUENCE</scope>
</reference>
<comment type="caution">
    <text evidence="1">The sequence shown here is derived from an EMBL/GenBank/DDBJ whole genome shotgun (WGS) entry which is preliminary data.</text>
</comment>
<dbReference type="AlphaFoldDB" id="A0A699VBP1"/>
<sequence length="73" mass="8396">MFSCFLSKEEPTTVAQALADPDWVEAMQTKMQQFKNQKVWVLVTLPDGKLAIETKWILKNKRDARGIVCRNKA</sequence>
<organism evidence="1">
    <name type="scientific">Tanacetum cinerariifolium</name>
    <name type="common">Dalmatian daisy</name>
    <name type="synonym">Chrysanthemum cinerariifolium</name>
    <dbReference type="NCBI Taxonomy" id="118510"/>
    <lineage>
        <taxon>Eukaryota</taxon>
        <taxon>Viridiplantae</taxon>
        <taxon>Streptophyta</taxon>
        <taxon>Embryophyta</taxon>
        <taxon>Tracheophyta</taxon>
        <taxon>Spermatophyta</taxon>
        <taxon>Magnoliopsida</taxon>
        <taxon>eudicotyledons</taxon>
        <taxon>Gunneridae</taxon>
        <taxon>Pentapetalae</taxon>
        <taxon>asterids</taxon>
        <taxon>campanulids</taxon>
        <taxon>Asterales</taxon>
        <taxon>Asteraceae</taxon>
        <taxon>Asteroideae</taxon>
        <taxon>Anthemideae</taxon>
        <taxon>Anthemidinae</taxon>
        <taxon>Tanacetum</taxon>
    </lineage>
</organism>
<evidence type="ECO:0000313" key="1">
    <source>
        <dbReference type="EMBL" id="GFD32567.1"/>
    </source>
</evidence>